<comment type="caution">
    <text evidence="4">The sequence shown here is derived from an EMBL/GenBank/DDBJ whole genome shotgun (WGS) entry which is preliminary data.</text>
</comment>
<dbReference type="PANTHER" id="PTHR22572">
    <property type="entry name" value="SUGAR-1-PHOSPHATE GUANYL TRANSFERASE"/>
    <property type="match status" value="1"/>
</dbReference>
<dbReference type="AlphaFoldDB" id="A0A2T2WLM1"/>
<evidence type="ECO:0000256" key="1">
    <source>
        <dbReference type="ARBA" id="ARBA00007274"/>
    </source>
</evidence>
<name>A0A2T2WLM1_9FIRM</name>
<evidence type="ECO:0000259" key="2">
    <source>
        <dbReference type="Pfam" id="PF00483"/>
    </source>
</evidence>
<dbReference type="CDD" id="cd04181">
    <property type="entry name" value="NTP_transferase"/>
    <property type="match status" value="1"/>
</dbReference>
<dbReference type="InterPro" id="IPR029044">
    <property type="entry name" value="Nucleotide-diphossugar_trans"/>
</dbReference>
<evidence type="ECO:0000313" key="5">
    <source>
        <dbReference type="Proteomes" id="UP000241848"/>
    </source>
</evidence>
<dbReference type="SUPFAM" id="SSF53448">
    <property type="entry name" value="Nucleotide-diphospho-sugar transferases"/>
    <property type="match status" value="1"/>
</dbReference>
<dbReference type="Gene3D" id="3.90.550.10">
    <property type="entry name" value="Spore Coat Polysaccharide Biosynthesis Protein SpsA, Chain A"/>
    <property type="match status" value="1"/>
</dbReference>
<dbReference type="Pfam" id="PF25087">
    <property type="entry name" value="GMPPB_C"/>
    <property type="match status" value="1"/>
</dbReference>
<accession>A0A2T2WLM1</accession>
<evidence type="ECO:0000313" key="4">
    <source>
        <dbReference type="EMBL" id="PSR23116.1"/>
    </source>
</evidence>
<dbReference type="Proteomes" id="UP000241848">
    <property type="component" value="Unassembled WGS sequence"/>
</dbReference>
<comment type="similarity">
    <text evidence="1">Belongs to the transferase hexapeptide repeat family.</text>
</comment>
<dbReference type="Gene3D" id="2.160.10.10">
    <property type="entry name" value="Hexapeptide repeat proteins"/>
    <property type="match status" value="2"/>
</dbReference>
<feature type="domain" description="Nucleotidyl transferase" evidence="2">
    <location>
        <begin position="42"/>
        <end position="273"/>
    </location>
</feature>
<gene>
    <name evidence="4" type="ORF">C7B45_04030</name>
</gene>
<evidence type="ECO:0000259" key="3">
    <source>
        <dbReference type="Pfam" id="PF25087"/>
    </source>
</evidence>
<dbReference type="InterPro" id="IPR005835">
    <property type="entry name" value="NTP_transferase_dom"/>
</dbReference>
<reference evidence="4 5" key="1">
    <citation type="journal article" date="2014" name="BMC Genomics">
        <title>Comparison of environmental and isolate Sulfobacillus genomes reveals diverse carbon, sulfur, nitrogen, and hydrogen metabolisms.</title>
        <authorList>
            <person name="Justice N.B."/>
            <person name="Norman A."/>
            <person name="Brown C.T."/>
            <person name="Singh A."/>
            <person name="Thomas B.C."/>
            <person name="Banfield J.F."/>
        </authorList>
    </citation>
    <scope>NUCLEOTIDE SEQUENCE [LARGE SCALE GENOMIC DNA]</scope>
    <source>
        <strain evidence="4">AMDSBA3</strain>
    </source>
</reference>
<feature type="domain" description="Mannose-1-phosphate guanyltransferase C-terminal" evidence="3">
    <location>
        <begin position="299"/>
        <end position="391"/>
    </location>
</feature>
<dbReference type="EMBL" id="PXYV01000008">
    <property type="protein sequence ID" value="PSR23116.1"/>
    <property type="molecule type" value="Genomic_DNA"/>
</dbReference>
<protein>
    <submittedName>
        <fullName evidence="4">Uncharacterized protein</fullName>
    </submittedName>
</protein>
<dbReference type="Pfam" id="PF00483">
    <property type="entry name" value="NTP_transferase"/>
    <property type="match status" value="1"/>
</dbReference>
<dbReference type="InterPro" id="IPR050486">
    <property type="entry name" value="Mannose-1P_guanyltransferase"/>
</dbReference>
<dbReference type="InterPro" id="IPR056729">
    <property type="entry name" value="GMPPB_C"/>
</dbReference>
<sequence>MTSRTDLACPRPPCQTMDREYFLVTIAPLKQHKGRRSNDMEAMILVGGRGTRLEPLTDTRPKPLVALLNAPILESIIQHLKDEGVDRITLLTGYHADDLRQYAGSGNRWGVTVEYLQERTPLGTAGSVIRALDLKPRQDPFLVVSGDGLTNISFAHFYHQCQAQSAHAAILLAQSVEPQRYGVVHTDAHGYVRSFEEKPTHAPTPAWINTGIYYIDPRQLATLPHNTPLDFGRQVFPRWVAEQRPFLGIRSEGYWTDIGTIQSYHQAIDDILDETVLLAGVIRYPVNVNGQPNPAGRATVYIDPTAHISPRATIGPYSVIGPHAYVGDRARIDHSIVRAYARIEAGASLQNAIVAEHSIVSVNATLSDGVVIGEACQIGESVHLPPDTHLPAFTTCTTFESMRPQEAGGNHVAIHVSASAPVLHTPQSA</sequence>
<organism evidence="4 5">
    <name type="scientific">Sulfobacillus acidophilus</name>
    <dbReference type="NCBI Taxonomy" id="53633"/>
    <lineage>
        <taxon>Bacteria</taxon>
        <taxon>Bacillati</taxon>
        <taxon>Bacillota</taxon>
        <taxon>Clostridia</taxon>
        <taxon>Eubacteriales</taxon>
        <taxon>Clostridiales Family XVII. Incertae Sedis</taxon>
        <taxon>Sulfobacillus</taxon>
    </lineage>
</organism>
<proteinExistence type="inferred from homology"/>